<dbReference type="SUPFAM" id="SSF53756">
    <property type="entry name" value="UDP-Glycosyltransferase/glycogen phosphorylase"/>
    <property type="match status" value="1"/>
</dbReference>
<accession>A0A381YT59</accession>
<evidence type="ECO:0008006" key="2">
    <source>
        <dbReference type="Google" id="ProtNLM"/>
    </source>
</evidence>
<gene>
    <name evidence="1" type="ORF">METZ01_LOCUS133003</name>
</gene>
<sequence>MPELIKDSVPIEGAEDIPKATTPGAFLNFGGTNIYKAKQIETMGRMFCDGTVKAGDHFLFTDAWHPGIISLKYMSELLQVPVTIHSMWHAGSYDPHDFLGRLINDKRWTFDFERSIFHASDYNYFATKFHIKLFVKTLFNYTFNNDDSADVPSNQFFHEKLKNKIVRTGWPMEYLEDASKTTLIDNNVQKENLIVFPHRIAPEKQPDIFRDLATSMPQYEWIVCQDQQLTKAEYHAILKRAKIIFSANLQETLGISPYEGALVGALPLVPDRLSYSEMYSWEFKYNTAWSIDWGNYQQNKPKLVNLIKYKMDNYRDLYPSVVDEAYKLSQNFFSCKPLLEKLNT</sequence>
<proteinExistence type="predicted"/>
<reference evidence="1" key="1">
    <citation type="submission" date="2018-05" db="EMBL/GenBank/DDBJ databases">
        <authorList>
            <person name="Lanie J.A."/>
            <person name="Ng W.-L."/>
            <person name="Kazmierczak K.M."/>
            <person name="Andrzejewski T.M."/>
            <person name="Davidsen T.M."/>
            <person name="Wayne K.J."/>
            <person name="Tettelin H."/>
            <person name="Glass J.I."/>
            <person name="Rusch D."/>
            <person name="Podicherti R."/>
            <person name="Tsui H.-C.T."/>
            <person name="Winkler M.E."/>
        </authorList>
    </citation>
    <scope>NUCLEOTIDE SEQUENCE</scope>
</reference>
<organism evidence="1">
    <name type="scientific">marine metagenome</name>
    <dbReference type="NCBI Taxonomy" id="408172"/>
    <lineage>
        <taxon>unclassified sequences</taxon>
        <taxon>metagenomes</taxon>
        <taxon>ecological metagenomes</taxon>
    </lineage>
</organism>
<dbReference type="AlphaFoldDB" id="A0A381YT59"/>
<protein>
    <recommendedName>
        <fullName evidence="2">Glycosyl transferase family 1 domain-containing protein</fullName>
    </recommendedName>
</protein>
<evidence type="ECO:0000313" key="1">
    <source>
        <dbReference type="EMBL" id="SVA80149.1"/>
    </source>
</evidence>
<dbReference type="EMBL" id="UINC01018989">
    <property type="protein sequence ID" value="SVA80149.1"/>
    <property type="molecule type" value="Genomic_DNA"/>
</dbReference>
<name>A0A381YT59_9ZZZZ</name>